<dbReference type="KEGG" id="cha:CHAB381_0724"/>
<dbReference type="NCBIfam" id="NF000663">
    <property type="entry name" value="PRK00031.2-1"/>
    <property type="match status" value="1"/>
</dbReference>
<protein>
    <submittedName>
        <fullName evidence="2">Outer-membrane lipoprotein carrier protein</fullName>
    </submittedName>
</protein>
<dbReference type="PANTHER" id="PTHR35869">
    <property type="entry name" value="OUTER-MEMBRANE LIPOPROTEIN CARRIER PROTEIN"/>
    <property type="match status" value="1"/>
</dbReference>
<organism evidence="2 3">
    <name type="scientific">Campylobacter hominis (strain ATCC BAA-381 / DSM 21671 / CCUG 45161 / LMG 19568 / NCTC 13146 / CH001A)</name>
    <dbReference type="NCBI Taxonomy" id="360107"/>
    <lineage>
        <taxon>Bacteria</taxon>
        <taxon>Pseudomonadati</taxon>
        <taxon>Campylobacterota</taxon>
        <taxon>Epsilonproteobacteria</taxon>
        <taxon>Campylobacterales</taxon>
        <taxon>Campylobacteraceae</taxon>
        <taxon>Campylobacter</taxon>
    </lineage>
</organism>
<proteinExistence type="predicted"/>
<gene>
    <name evidence="2" type="ordered locus">CHAB381_0724</name>
</gene>
<dbReference type="PANTHER" id="PTHR35869:SF1">
    <property type="entry name" value="OUTER-MEMBRANE LIPOPROTEIN CARRIER PROTEIN"/>
    <property type="match status" value="1"/>
</dbReference>
<dbReference type="NCBIfam" id="NF000666">
    <property type="entry name" value="PRK00031.2-4"/>
    <property type="match status" value="1"/>
</dbReference>
<name>A7I1B3_CAMHC</name>
<dbReference type="AlphaFoldDB" id="A7I1B3"/>
<dbReference type="eggNOG" id="COG2834">
    <property type="taxonomic scope" value="Bacteria"/>
</dbReference>
<sequence length="168" mass="19284">MKKSIVLFFCALNLNAGPLDFETLSADFTQSVQSGEAMIKYTGNFKTTKNHTFWHYQSPNLKDIYFSLDRIVIIEPELEQAIMTKVQEAPNVAEILKNAKLKNGSYKAEFDGIEYFIKFDNDKLKSINYTDKLDNKIVLNFSNVDKNGKIPNETFIPKIPQNFDIITQ</sequence>
<dbReference type="SUPFAM" id="SSF89392">
    <property type="entry name" value="Prokaryotic lipoproteins and lipoprotein localization factors"/>
    <property type="match status" value="1"/>
</dbReference>
<dbReference type="Pfam" id="PF03548">
    <property type="entry name" value="LolA"/>
    <property type="match status" value="1"/>
</dbReference>
<dbReference type="InterPro" id="IPR029046">
    <property type="entry name" value="LolA/LolB/LppX"/>
</dbReference>
<dbReference type="HOGENOM" id="CLU_125914_0_0_7"/>
<dbReference type="Proteomes" id="UP000002407">
    <property type="component" value="Chromosome"/>
</dbReference>
<dbReference type="Gene3D" id="2.50.20.10">
    <property type="entry name" value="Lipoprotein localisation LolA/LolB/LppX"/>
    <property type="match status" value="1"/>
</dbReference>
<reference evidence="3" key="1">
    <citation type="submission" date="2007-07" db="EMBL/GenBank/DDBJ databases">
        <title>Complete genome sequence of Campylobacter hominis ATCC BAA-381, a commensal isolated from the human gastrointestinal tract.</title>
        <authorList>
            <person name="Fouts D.E."/>
            <person name="Mongodin E.F."/>
            <person name="Puiu D."/>
            <person name="Sebastian Y."/>
            <person name="Miller W.G."/>
            <person name="Mandrell R.E."/>
            <person name="Nelson K.E."/>
        </authorList>
    </citation>
    <scope>NUCLEOTIDE SEQUENCE [LARGE SCALE GENOMIC DNA]</scope>
    <source>
        <strain evidence="3">ATCC BAA-381 / LMG 19568 / NCTC 13146 / CH001A</strain>
    </source>
</reference>
<keyword evidence="1" id="KW-0732">Signal</keyword>
<evidence type="ECO:0000313" key="2">
    <source>
        <dbReference type="EMBL" id="ABS51631.1"/>
    </source>
</evidence>
<dbReference type="OrthoDB" id="5339202at2"/>
<dbReference type="CDD" id="cd16325">
    <property type="entry name" value="LolA"/>
    <property type="match status" value="1"/>
</dbReference>
<dbReference type="STRING" id="360107.CHAB381_0724"/>
<accession>A7I1B3</accession>
<evidence type="ECO:0000313" key="3">
    <source>
        <dbReference type="Proteomes" id="UP000002407"/>
    </source>
</evidence>
<keyword evidence="2" id="KW-0449">Lipoprotein</keyword>
<dbReference type="EMBL" id="CP000776">
    <property type="protein sequence ID" value="ABS51631.1"/>
    <property type="molecule type" value="Genomic_DNA"/>
</dbReference>
<keyword evidence="3" id="KW-1185">Reference proteome</keyword>
<dbReference type="RefSeq" id="WP_012108592.1">
    <property type="nucleotide sequence ID" value="NC_009714.1"/>
</dbReference>
<evidence type="ECO:0000256" key="1">
    <source>
        <dbReference type="ARBA" id="ARBA00022729"/>
    </source>
</evidence>
<dbReference type="InterPro" id="IPR004564">
    <property type="entry name" value="OM_lipoprot_carrier_LolA-like"/>
</dbReference>